<evidence type="ECO:0000256" key="2">
    <source>
        <dbReference type="ARBA" id="ARBA00022692"/>
    </source>
</evidence>
<gene>
    <name evidence="7" type="ORF">SAMN05421874_103213</name>
</gene>
<sequence>MGVAGVLGAVIGSLAALFVLIVVGAVLFGRGSSTDTSPVAIPTYESSDSPTDEPAPTRTRREESAEPTPEPERPTTQESDTGDDSTATQAPTLNTSLKNNTMYLAGGLPRVNCRAGNASIFNHAQLKALILKTGSCMDRNWRTALTRQGIPFTPPRWAIVAKRGRGACGDFPHSGSIVPYYCPQNRTIYASTSAMVRGNGSSGGYGQLITWNGGIVSMMAHEYGHHVQNLTGLLDSWWDSSLESSRSGKLALSRRLELQATCFGGMWMRSVATSYPVSSANRSQLFWFYSRVGDQPGYPRDHGSPANNNLWFRQGWEKNKTYQCNTWMAPSSTTN</sequence>
<evidence type="ECO:0000256" key="3">
    <source>
        <dbReference type="ARBA" id="ARBA00022989"/>
    </source>
</evidence>
<evidence type="ECO:0000256" key="5">
    <source>
        <dbReference type="SAM" id="MobiDB-lite"/>
    </source>
</evidence>
<evidence type="ECO:0000313" key="8">
    <source>
        <dbReference type="Proteomes" id="UP000198683"/>
    </source>
</evidence>
<evidence type="ECO:0000256" key="6">
    <source>
        <dbReference type="SAM" id="Phobius"/>
    </source>
</evidence>
<dbReference type="EMBL" id="FNFB01000003">
    <property type="protein sequence ID" value="SDJ78853.1"/>
    <property type="molecule type" value="Genomic_DNA"/>
</dbReference>
<evidence type="ECO:0008006" key="9">
    <source>
        <dbReference type="Google" id="ProtNLM"/>
    </source>
</evidence>
<feature type="compositionally biased region" description="Basic and acidic residues" evidence="5">
    <location>
        <begin position="59"/>
        <end position="75"/>
    </location>
</feature>
<dbReference type="PANTHER" id="PTHR30168:SF0">
    <property type="entry name" value="INNER MEMBRANE PROTEIN"/>
    <property type="match status" value="1"/>
</dbReference>
<dbReference type="STRING" id="683260.SAMN05421874_103213"/>
<dbReference type="Pfam" id="PF04228">
    <property type="entry name" value="Zn_peptidase"/>
    <property type="match status" value="1"/>
</dbReference>
<feature type="region of interest" description="Disordered" evidence="5">
    <location>
        <begin position="34"/>
        <end position="95"/>
    </location>
</feature>
<dbReference type="AlphaFoldDB" id="A0A1G8WLD1"/>
<comment type="subcellular location">
    <subcellularLocation>
        <location evidence="1">Membrane</location>
        <topology evidence="1">Single-pass membrane protein</topology>
    </subcellularLocation>
</comment>
<protein>
    <recommendedName>
        <fullName evidence="9">Neutral zinc metallopeptidase</fullName>
    </recommendedName>
</protein>
<keyword evidence="8" id="KW-1185">Reference proteome</keyword>
<accession>A0A1G8WLD1</accession>
<evidence type="ECO:0000256" key="4">
    <source>
        <dbReference type="ARBA" id="ARBA00023136"/>
    </source>
</evidence>
<proteinExistence type="predicted"/>
<dbReference type="PANTHER" id="PTHR30168">
    <property type="entry name" value="PUTATIVE MEMBRANE PROTEIN YPFJ"/>
    <property type="match status" value="1"/>
</dbReference>
<dbReference type="GO" id="GO:0016020">
    <property type="term" value="C:membrane"/>
    <property type="evidence" value="ECO:0007669"/>
    <property type="project" value="UniProtKB-SubCell"/>
</dbReference>
<feature type="compositionally biased region" description="Polar residues" evidence="5">
    <location>
        <begin position="84"/>
        <end position="95"/>
    </location>
</feature>
<keyword evidence="4 6" id="KW-0472">Membrane</keyword>
<reference evidence="7 8" key="1">
    <citation type="submission" date="2016-10" db="EMBL/GenBank/DDBJ databases">
        <authorList>
            <person name="de Groot N.N."/>
        </authorList>
    </citation>
    <scope>NUCLEOTIDE SEQUENCE [LARGE SCALE GENOMIC DNA]</scope>
    <source>
        <strain evidence="7 8">CGMCC 4.5681</strain>
    </source>
</reference>
<evidence type="ECO:0000313" key="7">
    <source>
        <dbReference type="EMBL" id="SDJ78853.1"/>
    </source>
</evidence>
<evidence type="ECO:0000256" key="1">
    <source>
        <dbReference type="ARBA" id="ARBA00004167"/>
    </source>
</evidence>
<keyword evidence="2 6" id="KW-0812">Transmembrane</keyword>
<keyword evidence="3 6" id="KW-1133">Transmembrane helix</keyword>
<feature type="transmembrane region" description="Helical" evidence="6">
    <location>
        <begin position="6"/>
        <end position="28"/>
    </location>
</feature>
<name>A0A1G8WLD1_9ACTN</name>
<organism evidence="7 8">
    <name type="scientific">Nonomuraea maritima</name>
    <dbReference type="NCBI Taxonomy" id="683260"/>
    <lineage>
        <taxon>Bacteria</taxon>
        <taxon>Bacillati</taxon>
        <taxon>Actinomycetota</taxon>
        <taxon>Actinomycetes</taxon>
        <taxon>Streptosporangiales</taxon>
        <taxon>Streptosporangiaceae</taxon>
        <taxon>Nonomuraea</taxon>
    </lineage>
</organism>
<dbReference type="InterPro" id="IPR007343">
    <property type="entry name" value="Uncharacterised_pept_Zn_put"/>
</dbReference>
<dbReference type="Proteomes" id="UP000198683">
    <property type="component" value="Unassembled WGS sequence"/>
</dbReference>